<feature type="domain" description="Glycoside hydrolase family 31 TIM barrel" evidence="3">
    <location>
        <begin position="263"/>
        <end position="590"/>
    </location>
</feature>
<dbReference type="GO" id="GO:0030246">
    <property type="term" value="F:carbohydrate binding"/>
    <property type="evidence" value="ECO:0007669"/>
    <property type="project" value="InterPro"/>
</dbReference>
<protein>
    <submittedName>
        <fullName evidence="7">Glycoside hydrolase family 31 protein</fullName>
    </submittedName>
</protein>
<dbReference type="PANTHER" id="PTHR22762">
    <property type="entry name" value="ALPHA-GLUCOSIDASE"/>
    <property type="match status" value="1"/>
</dbReference>
<dbReference type="InterPro" id="IPR033403">
    <property type="entry name" value="DUF5110"/>
</dbReference>
<accession>A0A7X5HVT7</accession>
<keyword evidence="8" id="KW-1185">Reference proteome</keyword>
<sequence length="797" mass="92180">MIDNAYNFRFDNREGSLIRLKSETGSACFEIMVLEQDLVRVRMYEGAPKADRTFMIAPGMDDIPYAGRSNMDLTPFACPEFELAVEEGRIVLRTEEIELHVQLAGIQLTWINRKNGEVFLQDRKTQSYSFNRALGEGVFHYIERSYDEAYFGLGEKAGDTNRYGKSYRMMNLDPMGYDAETTDPLYKHIPFYIVKKFGQGSTYGILYDNLSDSTFDMGKEMDNYHGQYRYYQAKGGDLDYYVMLGEGIMDVTKTVSHLTGKTILPPKWTLGYSGSTMHYTDSPEAEKLLLSFVSQCREHDIPCSSFQLSSGYTSIGNKRYVFNWNNEKFPDPKRVSDAFRENGMELCANIKPALLKDHPMYGELKEKGLFVKNRSGESEELVQFWDDTGAYVDFTNKETFDWWKREVREKILEYGILSTWNDNNEFEIWDEEAVVDWFGEKRSVRDIKPVLTLLMMKASYEAQKEFLPDQRPYLISRSGTLGMQKYVQTWSGDNRTSYKTIRYNTKMGIGLSLSGVYNIGHDVGGFSGNKPTEEMFVRWIQNGIFHPRFTIHSWNDDGTVNEPWMYPEVLPIVRKLIKQRYALIPHLYDLLYKAHAHYEPIIRSTFMNYESDEKTFEENDDFMVGDSLLVATVMDEGVRERSVYLPKEDRGWYDMNTGLHYAGGQTVTVPAPLDEVPVMVRGGAVIPMNTGDITFDTKDKDARTFLVYPVKGTGTTECWIYEDDGISMDYEKDLFKKIRFTVETTPEEIRVDIKAEGDYKLPYDTFSVEFPKQELREIAINGQRQEKSLSKRYQTSL</sequence>
<evidence type="ECO:0000259" key="6">
    <source>
        <dbReference type="Pfam" id="PF21365"/>
    </source>
</evidence>
<evidence type="ECO:0000259" key="4">
    <source>
        <dbReference type="Pfam" id="PF13802"/>
    </source>
</evidence>
<dbReference type="Pfam" id="PF13802">
    <property type="entry name" value="Gal_mutarotas_2"/>
    <property type="match status" value="1"/>
</dbReference>
<keyword evidence="2" id="KW-0326">Glycosidase</keyword>
<dbReference type="InterPro" id="IPR017853">
    <property type="entry name" value="GH"/>
</dbReference>
<dbReference type="PANTHER" id="PTHR22762:SF165">
    <property type="entry name" value="PUTATIVE (AFU_ORTHOLOGUE AFUA_1G06560)-RELATED"/>
    <property type="match status" value="1"/>
</dbReference>
<dbReference type="CDD" id="cd14752">
    <property type="entry name" value="GH31_N"/>
    <property type="match status" value="1"/>
</dbReference>
<dbReference type="RefSeq" id="WP_162370242.1">
    <property type="nucleotide sequence ID" value="NZ_JAAEEH010000016.1"/>
</dbReference>
<dbReference type="Gene3D" id="3.20.20.80">
    <property type="entry name" value="Glycosidases"/>
    <property type="match status" value="1"/>
</dbReference>
<evidence type="ECO:0000256" key="1">
    <source>
        <dbReference type="ARBA" id="ARBA00007806"/>
    </source>
</evidence>
<dbReference type="Gene3D" id="2.60.40.1760">
    <property type="entry name" value="glycosyl hydrolase (family 31)"/>
    <property type="match status" value="1"/>
</dbReference>
<feature type="domain" description="Glycoside hydrolase family 31 N-terminal" evidence="4">
    <location>
        <begin position="29"/>
        <end position="216"/>
    </location>
</feature>
<evidence type="ECO:0000313" key="7">
    <source>
        <dbReference type="EMBL" id="NDL67513.1"/>
    </source>
</evidence>
<dbReference type="SUPFAM" id="SSF74650">
    <property type="entry name" value="Galactose mutarotase-like"/>
    <property type="match status" value="1"/>
</dbReference>
<dbReference type="SUPFAM" id="SSF51011">
    <property type="entry name" value="Glycosyl hydrolase domain"/>
    <property type="match status" value="1"/>
</dbReference>
<dbReference type="Proteomes" id="UP000461585">
    <property type="component" value="Unassembled WGS sequence"/>
</dbReference>
<proteinExistence type="inferred from homology"/>
<feature type="domain" description="Glycosyl hydrolase family 31 C-terminal" evidence="6">
    <location>
        <begin position="599"/>
        <end position="686"/>
    </location>
</feature>
<feature type="domain" description="DUF5110" evidence="5">
    <location>
        <begin position="703"/>
        <end position="770"/>
    </location>
</feature>
<name>A0A7X5HVT7_9FIRM</name>
<dbReference type="SUPFAM" id="SSF51445">
    <property type="entry name" value="(Trans)glycosidases"/>
    <property type="match status" value="1"/>
</dbReference>
<evidence type="ECO:0000259" key="5">
    <source>
        <dbReference type="Pfam" id="PF17137"/>
    </source>
</evidence>
<dbReference type="InterPro" id="IPR000322">
    <property type="entry name" value="Glyco_hydro_31_TIM"/>
</dbReference>
<gene>
    <name evidence="7" type="ORF">GXN74_07120</name>
</gene>
<dbReference type="GO" id="GO:0005975">
    <property type="term" value="P:carbohydrate metabolic process"/>
    <property type="evidence" value="ECO:0007669"/>
    <property type="project" value="InterPro"/>
</dbReference>
<dbReference type="Gene3D" id="2.60.40.1180">
    <property type="entry name" value="Golgi alpha-mannosidase II"/>
    <property type="match status" value="2"/>
</dbReference>
<dbReference type="Pfam" id="PF21365">
    <property type="entry name" value="Glyco_hydro_31_3rd"/>
    <property type="match status" value="1"/>
</dbReference>
<comment type="similarity">
    <text evidence="1 2">Belongs to the glycosyl hydrolase 31 family.</text>
</comment>
<evidence type="ECO:0000256" key="2">
    <source>
        <dbReference type="RuleBase" id="RU361185"/>
    </source>
</evidence>
<dbReference type="InterPro" id="IPR011013">
    <property type="entry name" value="Gal_mutarotase_sf_dom"/>
</dbReference>
<evidence type="ECO:0000313" key="8">
    <source>
        <dbReference type="Proteomes" id="UP000461585"/>
    </source>
</evidence>
<comment type="caution">
    <text evidence="7">The sequence shown here is derived from an EMBL/GenBank/DDBJ whole genome shotgun (WGS) entry which is preliminary data.</text>
</comment>
<dbReference type="Pfam" id="PF01055">
    <property type="entry name" value="Glyco_hydro_31_2nd"/>
    <property type="match status" value="1"/>
</dbReference>
<dbReference type="Pfam" id="PF17137">
    <property type="entry name" value="DUF5110"/>
    <property type="match status" value="1"/>
</dbReference>
<dbReference type="InterPro" id="IPR048395">
    <property type="entry name" value="Glyco_hydro_31_C"/>
</dbReference>
<keyword evidence="2 7" id="KW-0378">Hydrolase</keyword>
<dbReference type="InterPro" id="IPR025887">
    <property type="entry name" value="Glyco_hydro_31_N_dom"/>
</dbReference>
<dbReference type="CDD" id="cd06599">
    <property type="entry name" value="GH31_glycosidase_Aec37"/>
    <property type="match status" value="1"/>
</dbReference>
<dbReference type="GO" id="GO:0004553">
    <property type="term" value="F:hydrolase activity, hydrolyzing O-glycosyl compounds"/>
    <property type="evidence" value="ECO:0007669"/>
    <property type="project" value="InterPro"/>
</dbReference>
<reference evidence="7 8" key="1">
    <citation type="submission" date="2020-01" db="EMBL/GenBank/DDBJ databases">
        <title>Anaeroalcalibacter tamaniensis gen. nov., sp. nov., moderately halophilic strictly anaerobic fermenter bacterium from mud volcano of Taman peninsula.</title>
        <authorList>
            <person name="Frolova A."/>
            <person name="Merkel A.Y."/>
            <person name="Slobodkin A.I."/>
        </authorList>
    </citation>
    <scope>NUCLEOTIDE SEQUENCE [LARGE SCALE GENOMIC DNA]</scope>
    <source>
        <strain evidence="7 8">F-3ap</strain>
    </source>
</reference>
<dbReference type="AlphaFoldDB" id="A0A7X5HVT7"/>
<evidence type="ECO:0000259" key="3">
    <source>
        <dbReference type="Pfam" id="PF01055"/>
    </source>
</evidence>
<organism evidence="7 8">
    <name type="scientific">Anaerotalea alkaliphila</name>
    <dbReference type="NCBI Taxonomy" id="2662126"/>
    <lineage>
        <taxon>Bacteria</taxon>
        <taxon>Bacillati</taxon>
        <taxon>Bacillota</taxon>
        <taxon>Clostridia</taxon>
        <taxon>Eubacteriales</taxon>
        <taxon>Anaerotalea</taxon>
    </lineage>
</organism>
<dbReference type="EMBL" id="JAAEEH010000016">
    <property type="protein sequence ID" value="NDL67513.1"/>
    <property type="molecule type" value="Genomic_DNA"/>
</dbReference>
<dbReference type="InterPro" id="IPR013780">
    <property type="entry name" value="Glyco_hydro_b"/>
</dbReference>